<dbReference type="Proteomes" id="UP000028521">
    <property type="component" value="Unassembled WGS sequence"/>
</dbReference>
<organism evidence="1 2">
    <name type="scientific">Mangrovimonas yunxiaonensis</name>
    <dbReference type="NCBI Taxonomy" id="1197477"/>
    <lineage>
        <taxon>Bacteria</taxon>
        <taxon>Pseudomonadati</taxon>
        <taxon>Bacteroidota</taxon>
        <taxon>Flavobacteriia</taxon>
        <taxon>Flavobacteriales</taxon>
        <taxon>Flavobacteriaceae</taxon>
        <taxon>Mangrovimonas</taxon>
    </lineage>
</organism>
<dbReference type="AlphaFoldDB" id="A0A084TIH5"/>
<name>A0A084TIH5_9FLAO</name>
<dbReference type="eggNOG" id="COG1520">
    <property type="taxonomic scope" value="Bacteria"/>
</dbReference>
<comment type="caution">
    <text evidence="1">The sequence shown here is derived from an EMBL/GenBank/DDBJ whole genome shotgun (WGS) entry which is preliminary data.</text>
</comment>
<evidence type="ECO:0000313" key="1">
    <source>
        <dbReference type="EMBL" id="KFB00511.1"/>
    </source>
</evidence>
<dbReference type="InterPro" id="IPR011047">
    <property type="entry name" value="Quinoprotein_ADH-like_sf"/>
</dbReference>
<dbReference type="EMBL" id="JPFK01000007">
    <property type="protein sequence ID" value="KFB00511.1"/>
    <property type="molecule type" value="Genomic_DNA"/>
</dbReference>
<sequence>MALVFRLLFLACLITACSSEKKNKDLYNYIPEEAHLVIKSTDLQSLVSNIENNHFLQKLNGSTVFDSLAKKTDILKHLNNKGLAMIAFSKDDGGALQYTLLTKYTDSIFNLDTAPDHSVETITTKAQTYHKTTVNGRAFFNTVVDSIFIGATSQQLMLSALKGHVYKHKDLLKTAANGSQLSMFIDEKATNVFTELLLKDSLHPQRLTEYVLLDVNLEQDEVLFNGITRATDSTQSLINAFKGTLPQKNDLPKITPSSSDGFLSLTFNNFHTFHDNLKAYQKTDSLELDKTLFGSISEIGVIYQGEQQALVLNALDETTTAQAISSSQRIDSYRSVDVLSFNQPELFENTLSPFVTSFRADKYVVLDNFFVFCQDMALLQTIIANYQNNTTLSEKSYFQNISKKLSDESSLLISVNTPRLNAILKNTLSNTAALEGDDYKWATIQFIADNNFAHIHGIIKKDKAKATEASVTEEFNIKLNERLLNTPQFVTNHLTKEKEIVVQDIKNNLYLISNKGKILWKKQLPGAILGTINQIDMYKNGRLQLAFATANRVHVIDRNGNDVKPFPLEFNDKITQPLSVFDYDNNRKYRLLVTQGKNIFMLDTKGSSVKGFTFKSANTALIHQPQHIRIGRKDYIVLKTANRLYILDRTGKPRVSPKNQYDYSDQAVYEYQGNFATTTKNGILITIDQKGNTASRDLKLTDMHHLTTTAKTLVAQSENRLTIKSNTLEMDYGNYTAPEIFYLYDKIYVTLTDLQTNKIYLFDSNGKSLDNFPIYGTSKIELDNIDKDRHLEFVTKGSDNSILIYQIN</sequence>
<gene>
    <name evidence="1" type="ORF">IA57_08500</name>
</gene>
<accession>A0A084TIH5</accession>
<proteinExistence type="predicted"/>
<dbReference type="PROSITE" id="PS51257">
    <property type="entry name" value="PROKAR_LIPOPROTEIN"/>
    <property type="match status" value="1"/>
</dbReference>
<keyword evidence="2" id="KW-1185">Reference proteome</keyword>
<dbReference type="OrthoDB" id="1093345at2"/>
<reference evidence="2" key="2">
    <citation type="submission" date="2014-07" db="EMBL/GenBank/DDBJ databases">
        <title>Genome sequence of Mangrovimonas yunxiaonensis.</title>
        <authorList>
            <person name="Li Y."/>
            <person name="Zheng T."/>
        </authorList>
    </citation>
    <scope>NUCLEOTIDE SEQUENCE [LARGE SCALE GENOMIC DNA]</scope>
    <source>
        <strain evidence="2">LY01</strain>
    </source>
</reference>
<reference evidence="1 2" key="1">
    <citation type="journal article" date="2014" name="Genome Announc.">
        <title>Draft Genome Sequence of the Algicidal Bacterium Mangrovimonas yunxiaonensis Strain LY01.</title>
        <authorList>
            <person name="Li Y."/>
            <person name="Zhu H."/>
            <person name="Li C."/>
            <person name="Zhang H."/>
            <person name="Chen Z."/>
            <person name="Zheng W."/>
            <person name="Xu H."/>
            <person name="Zheng T."/>
        </authorList>
    </citation>
    <scope>NUCLEOTIDE SEQUENCE [LARGE SCALE GENOMIC DNA]</scope>
    <source>
        <strain evidence="1 2">LY01</strain>
    </source>
</reference>
<dbReference type="RefSeq" id="WP_036123212.1">
    <property type="nucleotide sequence ID" value="NZ_BMET01000001.1"/>
</dbReference>
<protein>
    <submittedName>
        <fullName evidence="1">Ribonuclease HII</fullName>
    </submittedName>
</protein>
<evidence type="ECO:0000313" key="2">
    <source>
        <dbReference type="Proteomes" id="UP000028521"/>
    </source>
</evidence>
<dbReference type="SUPFAM" id="SSF50998">
    <property type="entry name" value="Quinoprotein alcohol dehydrogenase-like"/>
    <property type="match status" value="1"/>
</dbReference>
<dbReference type="STRING" id="1197477.IA57_08500"/>